<dbReference type="EMBL" id="JAQNDO010000001">
    <property type="protein sequence ID" value="MDC0746666.1"/>
    <property type="molecule type" value="Genomic_DNA"/>
</dbReference>
<keyword evidence="2" id="KW-1185">Reference proteome</keyword>
<accession>A0ABT5F0Q5</accession>
<evidence type="ECO:0000313" key="1">
    <source>
        <dbReference type="EMBL" id="MDC0746666.1"/>
    </source>
</evidence>
<dbReference type="RefSeq" id="WP_271925045.1">
    <property type="nucleotide sequence ID" value="NZ_JAQNDO010000001.1"/>
</dbReference>
<dbReference type="Proteomes" id="UP001221411">
    <property type="component" value="Unassembled WGS sequence"/>
</dbReference>
<reference evidence="1 2" key="1">
    <citation type="submission" date="2022-11" db="EMBL/GenBank/DDBJ databases">
        <title>Minimal conservation of predation-associated metabolite biosynthetic gene clusters underscores biosynthetic potential of Myxococcota including descriptions for ten novel species: Archangium lansinium sp. nov., Myxococcus landrumus sp. nov., Nannocystis bai.</title>
        <authorList>
            <person name="Ahearne A."/>
            <person name="Stevens C."/>
            <person name="Dowd S."/>
        </authorList>
    </citation>
    <scope>NUCLEOTIDE SEQUENCE [LARGE SCALE GENOMIC DNA]</scope>
    <source>
        <strain evidence="1 2">RJM3</strain>
    </source>
</reference>
<organism evidence="1 2">
    <name type="scientific">Polyangium mundeleinium</name>
    <dbReference type="NCBI Taxonomy" id="2995306"/>
    <lineage>
        <taxon>Bacteria</taxon>
        <taxon>Pseudomonadati</taxon>
        <taxon>Myxococcota</taxon>
        <taxon>Polyangia</taxon>
        <taxon>Polyangiales</taxon>
        <taxon>Polyangiaceae</taxon>
        <taxon>Polyangium</taxon>
    </lineage>
</organism>
<proteinExistence type="predicted"/>
<gene>
    <name evidence="1" type="ORF">POL67_35390</name>
</gene>
<protein>
    <submittedName>
        <fullName evidence="1">Uncharacterized protein</fullName>
    </submittedName>
</protein>
<name>A0ABT5F0Q5_9BACT</name>
<sequence>MGNFLKATLGPNEDDPVVGNTGQSLFAWMADGSLRNVASLYGPRNVAEAGVLGSKEFPVLLDGSGWSAVQALPLGAGANPVALLPLHGWTMHRPPRPGGLWALPICRPGASGMLFRLRELNARISLEVDGVTSTDARIHALYYEVRVDKGAACIESVDVSLEEEALPDHPRPLGFVTAHFAKKTAHAMEWGDGGSFVRMACTLH</sequence>
<comment type="caution">
    <text evidence="1">The sequence shown here is derived from an EMBL/GenBank/DDBJ whole genome shotgun (WGS) entry which is preliminary data.</text>
</comment>
<evidence type="ECO:0000313" key="2">
    <source>
        <dbReference type="Proteomes" id="UP001221411"/>
    </source>
</evidence>